<keyword evidence="1" id="KW-0732">Signal</keyword>
<dbReference type="Pfam" id="PF21307">
    <property type="entry name" value="Glyco_hydro_95_C"/>
    <property type="match status" value="1"/>
</dbReference>
<evidence type="ECO:0000259" key="2">
    <source>
        <dbReference type="Pfam" id="PF14498"/>
    </source>
</evidence>
<dbReference type="InterPro" id="IPR008928">
    <property type="entry name" value="6-hairpin_glycosidase_sf"/>
</dbReference>
<dbReference type="PANTHER" id="PTHR31084">
    <property type="entry name" value="ALPHA-L-FUCOSIDASE 2"/>
    <property type="match status" value="1"/>
</dbReference>
<evidence type="ECO:0000259" key="4">
    <source>
        <dbReference type="Pfam" id="PF22124"/>
    </source>
</evidence>
<dbReference type="PIRSF" id="PIRSF007663">
    <property type="entry name" value="UCP007663"/>
    <property type="match status" value="1"/>
</dbReference>
<name>A0A561PCL8_9BACT</name>
<feature type="domain" description="Alpha fucosidase A-like C-terminal" evidence="3">
    <location>
        <begin position="717"/>
        <end position="814"/>
    </location>
</feature>
<protein>
    <submittedName>
        <fullName evidence="5">Alpha-L-fucosidase 2</fullName>
    </submittedName>
</protein>
<gene>
    <name evidence="5" type="ORF">FHW36_108205</name>
</gene>
<dbReference type="SUPFAM" id="SSF48208">
    <property type="entry name" value="Six-hairpin glycosidases"/>
    <property type="match status" value="1"/>
</dbReference>
<evidence type="ECO:0000313" key="5">
    <source>
        <dbReference type="EMBL" id="TWF35849.1"/>
    </source>
</evidence>
<dbReference type="InterPro" id="IPR027414">
    <property type="entry name" value="GH95_N_dom"/>
</dbReference>
<dbReference type="Gene3D" id="1.50.10.10">
    <property type="match status" value="1"/>
</dbReference>
<proteinExistence type="predicted"/>
<dbReference type="GO" id="GO:0004560">
    <property type="term" value="F:alpha-L-fucosidase activity"/>
    <property type="evidence" value="ECO:0007669"/>
    <property type="project" value="InterPro"/>
</dbReference>
<dbReference type="PANTHER" id="PTHR31084:SF0">
    <property type="entry name" value="ALPHA-L-FUCOSIDASE 2"/>
    <property type="match status" value="1"/>
</dbReference>
<feature type="chain" id="PRO_5022181347" evidence="1">
    <location>
        <begin position="23"/>
        <end position="820"/>
    </location>
</feature>
<dbReference type="GO" id="GO:0005975">
    <property type="term" value="P:carbohydrate metabolic process"/>
    <property type="evidence" value="ECO:0007669"/>
    <property type="project" value="InterPro"/>
</dbReference>
<dbReference type="InterPro" id="IPR012341">
    <property type="entry name" value="6hp_glycosidase-like_sf"/>
</dbReference>
<dbReference type="Pfam" id="PF22124">
    <property type="entry name" value="Glyco_hydro_95_cat"/>
    <property type="match status" value="1"/>
</dbReference>
<comment type="caution">
    <text evidence="5">The sequence shown here is derived from an EMBL/GenBank/DDBJ whole genome shotgun (WGS) entry which is preliminary data.</text>
</comment>
<dbReference type="OrthoDB" id="9768507at2"/>
<dbReference type="EMBL" id="VIWO01000008">
    <property type="protein sequence ID" value="TWF35849.1"/>
    <property type="molecule type" value="Genomic_DNA"/>
</dbReference>
<evidence type="ECO:0000313" key="6">
    <source>
        <dbReference type="Proteomes" id="UP000320811"/>
    </source>
</evidence>
<feature type="signal peptide" evidence="1">
    <location>
        <begin position="1"/>
        <end position="22"/>
    </location>
</feature>
<evidence type="ECO:0000259" key="3">
    <source>
        <dbReference type="Pfam" id="PF21307"/>
    </source>
</evidence>
<sequence>MNCKIYSTLQAALLLGALTLSAQSDVTVRFDEPASHFTAAAPLGNGRMGAMVFGNTNRERIVLNEISMWSGGIQDADSKEAGQYLHQIQQLLLEGKNIEAQKMLQQYFICAGPGSGSGNGANVKFGCYQTLGDLFIQWKDTVSAVTGYQRTLKLDSAINILTWKKAGVTYKEEVLVSAPQRVIAIRLVADKPGSLSFSTGLYRRERASIRLVNGALEMTGTLNGGHDDAGVQYAAVLKVISSGGTRTQIKDQVTINGANECILLVAAHTNMNWPNVEKPGPAPLAATVKDIAKAATVAWPALLQSHVKDYTALFNRCQVAFTDNSNNEVKDLSTVARLQRLQQGQKDASLMSLYFNFGRYLLISSSRKGGMPANLQGLWAEEYQTPWNGDYHLDINVEMNYWPAEVTNLSDCHQPLFTLTKQMADYGRRTARRYYNAKGWVAHVIANPWGYTSPGEGAGWGSTANGGAWVATHLWKHYQYTNDKQFLKEVYPILKGVGEFYKDVLITEPSHQWLVTAPSNSPENTYVLPDGRTGETCMGPTMDMQICRDVLGAAVAAARILQTDKAWADSLQHIVSRLAPNQVSPTTGGVQEWLQDYKEADPHHRHVSPLYGLYPYDEITPWDTPEMAAAAKRTLQTRGDAGTGWSRAWKVAFWARLGDGNHAYKMLKELWAPAAAGSEIKMNSGAGTYDNLFCAHPPFQIDGNFGATAGIAEMLLQSHGVDNIIRFLPALPSDEQFATGKVKGLKAVNGFVVDFTWQHQQVQTVNVLSGTGATCRLLLPASAVVKDRSGAVVPHQYKNGVLHFNTTKGMSYEISIRQQA</sequence>
<evidence type="ECO:0000256" key="1">
    <source>
        <dbReference type="SAM" id="SignalP"/>
    </source>
</evidence>
<dbReference type="InterPro" id="IPR049053">
    <property type="entry name" value="AFCA-like_C"/>
</dbReference>
<organism evidence="5 6">
    <name type="scientific">Chitinophaga polysaccharea</name>
    <dbReference type="NCBI Taxonomy" id="1293035"/>
    <lineage>
        <taxon>Bacteria</taxon>
        <taxon>Pseudomonadati</taxon>
        <taxon>Bacteroidota</taxon>
        <taxon>Chitinophagia</taxon>
        <taxon>Chitinophagales</taxon>
        <taxon>Chitinophagaceae</taxon>
        <taxon>Chitinophaga</taxon>
    </lineage>
</organism>
<feature type="domain" description="Glycosyl hydrolase family 95 catalytic" evidence="4">
    <location>
        <begin position="300"/>
        <end position="715"/>
    </location>
</feature>
<accession>A0A561PCL8</accession>
<dbReference type="Pfam" id="PF14498">
    <property type="entry name" value="Glyco_hyd_65N_2"/>
    <property type="match status" value="1"/>
</dbReference>
<feature type="domain" description="Glycosyl hydrolase family 95 N-terminal" evidence="2">
    <location>
        <begin position="29"/>
        <end position="271"/>
    </location>
</feature>
<dbReference type="InterPro" id="IPR016518">
    <property type="entry name" value="Alpha-L-fucosidase"/>
</dbReference>
<dbReference type="InterPro" id="IPR054363">
    <property type="entry name" value="GH95_cat"/>
</dbReference>
<dbReference type="RefSeq" id="WP_145673099.1">
    <property type="nucleotide sequence ID" value="NZ_VIWO01000008.1"/>
</dbReference>
<reference evidence="5 6" key="1">
    <citation type="submission" date="2019-06" db="EMBL/GenBank/DDBJ databases">
        <title>Sorghum-associated microbial communities from plants grown in Nebraska, USA.</title>
        <authorList>
            <person name="Schachtman D."/>
        </authorList>
    </citation>
    <scope>NUCLEOTIDE SEQUENCE [LARGE SCALE GENOMIC DNA]</scope>
    <source>
        <strain evidence="5 6">1209</strain>
    </source>
</reference>
<dbReference type="Proteomes" id="UP000320811">
    <property type="component" value="Unassembled WGS sequence"/>
</dbReference>
<dbReference type="AlphaFoldDB" id="A0A561PCL8"/>
<keyword evidence="6" id="KW-1185">Reference proteome</keyword>